<keyword evidence="5" id="KW-0949">S-adenosyl-L-methionine</keyword>
<evidence type="ECO:0000256" key="7">
    <source>
        <dbReference type="ARBA" id="ARBA00047942"/>
    </source>
</evidence>
<feature type="domain" description="DNA methylase adenine-specific" evidence="8">
    <location>
        <begin position="187"/>
        <end position="508"/>
    </location>
</feature>
<dbReference type="GO" id="GO:0009307">
    <property type="term" value="P:DNA restriction-modification system"/>
    <property type="evidence" value="ECO:0007669"/>
    <property type="project" value="UniProtKB-KW"/>
</dbReference>
<dbReference type="GO" id="GO:0003677">
    <property type="term" value="F:DNA binding"/>
    <property type="evidence" value="ECO:0007669"/>
    <property type="project" value="InterPro"/>
</dbReference>
<dbReference type="InterPro" id="IPR051537">
    <property type="entry name" value="DNA_Adenine_Mtase"/>
</dbReference>
<comment type="similarity">
    <text evidence="1">Belongs to the N(4)/N(6)-methyltransferase family.</text>
</comment>
<dbReference type="Gene3D" id="3.40.50.150">
    <property type="entry name" value="Vaccinia Virus protein VP39"/>
    <property type="match status" value="1"/>
</dbReference>
<keyword evidence="4" id="KW-0808">Transferase</keyword>
<evidence type="ECO:0000313" key="9">
    <source>
        <dbReference type="EMBL" id="SHL70284.1"/>
    </source>
</evidence>
<dbReference type="InterPro" id="IPR029063">
    <property type="entry name" value="SAM-dependent_MTases_sf"/>
</dbReference>
<keyword evidence="3" id="KW-0489">Methyltransferase</keyword>
<dbReference type="EMBL" id="FRCJ01000001">
    <property type="protein sequence ID" value="SHL70284.1"/>
    <property type="molecule type" value="Genomic_DNA"/>
</dbReference>
<dbReference type="Pfam" id="PF02384">
    <property type="entry name" value="N6_Mtase"/>
    <property type="match status" value="1"/>
</dbReference>
<name>A0A1M7CSQ3_XYLRU</name>
<sequence>MKEEQCNMENIETIKNDTIALIDRLKAITFNAGLAGGGNEYIILVETFLYKFLNDKFIFEAKKRKPGLKEAEDEQAFFEKMSEDDYDAMCDCMEDVVELRRTHLISYLAKFRNEPNFATIFDAALEDIAKSNQAIFFIQNSDKTTEPILRPIAELINGGTSKKNAFCKSLIEAVAQFSFESAFSCGYDFFSTIFEYLIKDYNANGGGTYAEYYTPHAVAEIMAKLLVSPDEDVHSVSCYDPSAGTGTLVIALAHAIGANNCTVYTQDISDKSSTMLMLNMILNGFAHSLSHVVHGNTLTEPFHKSEKDQNSLRKFNYIVSNPPFKLDFSDYQSDLKADPYKGRFFAGIPNIPNKDRKKMEIYLCFFQHLLYSLKDDGKAAIVVPTGFITSKTGIAKKIIQHIVDNGWCGGVVSMPSNIFANTGTNVSVVIIDKKKNPEDATVLIDASKLGEDYQEAGLKKHRLTVEEIQYIVDTFRNREMHDDFSVVVSKEEIKEKSYSLSAGQYFDIKIEYVDITEEEFNKRVADYENTLRAQFEESHQLESDILKQLQNLKFNR</sequence>
<accession>A0A1M7CSQ3</accession>
<evidence type="ECO:0000313" key="10">
    <source>
        <dbReference type="Proteomes" id="UP000184280"/>
    </source>
</evidence>
<comment type="catalytic activity">
    <reaction evidence="7">
        <text>a 2'-deoxyadenosine in DNA + S-adenosyl-L-methionine = an N(6)-methyl-2'-deoxyadenosine in DNA + S-adenosyl-L-homocysteine + H(+)</text>
        <dbReference type="Rhea" id="RHEA:15197"/>
        <dbReference type="Rhea" id="RHEA-COMP:12418"/>
        <dbReference type="Rhea" id="RHEA-COMP:12419"/>
        <dbReference type="ChEBI" id="CHEBI:15378"/>
        <dbReference type="ChEBI" id="CHEBI:57856"/>
        <dbReference type="ChEBI" id="CHEBI:59789"/>
        <dbReference type="ChEBI" id="CHEBI:90615"/>
        <dbReference type="ChEBI" id="CHEBI:90616"/>
        <dbReference type="EC" id="2.1.1.72"/>
    </reaction>
</comment>
<dbReference type="AlphaFoldDB" id="A0A1M7CSQ3"/>
<dbReference type="SUPFAM" id="SSF53335">
    <property type="entry name" value="S-adenosyl-L-methionine-dependent methyltransferases"/>
    <property type="match status" value="1"/>
</dbReference>
<dbReference type="PROSITE" id="PS00092">
    <property type="entry name" value="N6_MTASE"/>
    <property type="match status" value="1"/>
</dbReference>
<dbReference type="InterPro" id="IPR003356">
    <property type="entry name" value="DNA_methylase_A-5"/>
</dbReference>
<evidence type="ECO:0000256" key="5">
    <source>
        <dbReference type="ARBA" id="ARBA00022691"/>
    </source>
</evidence>
<dbReference type="PRINTS" id="PR00507">
    <property type="entry name" value="N12N6MTFRASE"/>
</dbReference>
<proteinExistence type="inferred from homology"/>
<dbReference type="PANTHER" id="PTHR42933">
    <property type="entry name" value="SLR6095 PROTEIN"/>
    <property type="match status" value="1"/>
</dbReference>
<reference evidence="9 10" key="1">
    <citation type="submission" date="2016-11" db="EMBL/GenBank/DDBJ databases">
        <authorList>
            <person name="Jaros S."/>
            <person name="Januszkiewicz K."/>
            <person name="Wedrychowicz H."/>
        </authorList>
    </citation>
    <scope>NUCLEOTIDE SEQUENCE [LARGE SCALE GENOMIC DNA]</scope>
    <source>
        <strain evidence="9 10">BPI-34</strain>
    </source>
</reference>
<organism evidence="9 10">
    <name type="scientific">Xylanibacter ruminicola</name>
    <name type="common">Prevotella ruminicola</name>
    <dbReference type="NCBI Taxonomy" id="839"/>
    <lineage>
        <taxon>Bacteria</taxon>
        <taxon>Pseudomonadati</taxon>
        <taxon>Bacteroidota</taxon>
        <taxon>Bacteroidia</taxon>
        <taxon>Bacteroidales</taxon>
        <taxon>Prevotellaceae</taxon>
        <taxon>Xylanibacter</taxon>
    </lineage>
</organism>
<dbReference type="InterPro" id="IPR002052">
    <property type="entry name" value="DNA_methylase_N6_adenine_CS"/>
</dbReference>
<evidence type="ECO:0000256" key="1">
    <source>
        <dbReference type="ARBA" id="ARBA00006594"/>
    </source>
</evidence>
<protein>
    <recommendedName>
        <fullName evidence="2">site-specific DNA-methyltransferase (adenine-specific)</fullName>
        <ecNumber evidence="2">2.1.1.72</ecNumber>
    </recommendedName>
</protein>
<evidence type="ECO:0000256" key="2">
    <source>
        <dbReference type="ARBA" id="ARBA00011900"/>
    </source>
</evidence>
<evidence type="ECO:0000256" key="4">
    <source>
        <dbReference type="ARBA" id="ARBA00022679"/>
    </source>
</evidence>
<evidence type="ECO:0000256" key="3">
    <source>
        <dbReference type="ARBA" id="ARBA00022603"/>
    </source>
</evidence>
<dbReference type="GO" id="GO:0009007">
    <property type="term" value="F:site-specific DNA-methyltransferase (adenine-specific) activity"/>
    <property type="evidence" value="ECO:0007669"/>
    <property type="project" value="UniProtKB-EC"/>
</dbReference>
<evidence type="ECO:0000259" key="8">
    <source>
        <dbReference type="Pfam" id="PF02384"/>
    </source>
</evidence>
<dbReference type="EC" id="2.1.1.72" evidence="2"/>
<evidence type="ECO:0000256" key="6">
    <source>
        <dbReference type="ARBA" id="ARBA00022747"/>
    </source>
</evidence>
<dbReference type="Proteomes" id="UP000184280">
    <property type="component" value="Unassembled WGS sequence"/>
</dbReference>
<gene>
    <name evidence="9" type="ORF">SAMN04488494_0518</name>
</gene>
<dbReference type="PANTHER" id="PTHR42933:SF1">
    <property type="entry name" value="SITE-SPECIFIC DNA-METHYLTRANSFERASE (ADENINE-SPECIFIC)"/>
    <property type="match status" value="1"/>
</dbReference>
<dbReference type="GO" id="GO:0032259">
    <property type="term" value="P:methylation"/>
    <property type="evidence" value="ECO:0007669"/>
    <property type="project" value="UniProtKB-KW"/>
</dbReference>
<dbReference type="GO" id="GO:0008170">
    <property type="term" value="F:N-methyltransferase activity"/>
    <property type="evidence" value="ECO:0007669"/>
    <property type="project" value="InterPro"/>
</dbReference>
<keyword evidence="6" id="KW-0680">Restriction system</keyword>